<sequence>TLFSAEVRVRLDDGELIDGLIKKLRIDPYGPAGPLKAVDGKARQTENSWRLVLKVRASNDHASLGELGRHPRINARLPTGELISEIVLEWDEPDDSGRNTGSLSVTVLNDIDRLRIAVANLATRSENGLSDALVAGSFRRSALLPPLLESLGMAPVTWCCLNEEAFPPVEIVGE</sequence>
<gene>
    <name evidence="1" type="ORF">METZ01_LOCUS369193</name>
</gene>
<dbReference type="AlphaFoldDB" id="A0A382T2F6"/>
<proteinExistence type="predicted"/>
<accession>A0A382T2F6</accession>
<dbReference type="EMBL" id="UINC01133417">
    <property type="protein sequence ID" value="SVD16339.1"/>
    <property type="molecule type" value="Genomic_DNA"/>
</dbReference>
<evidence type="ECO:0000313" key="1">
    <source>
        <dbReference type="EMBL" id="SVD16339.1"/>
    </source>
</evidence>
<reference evidence="1" key="1">
    <citation type="submission" date="2018-05" db="EMBL/GenBank/DDBJ databases">
        <authorList>
            <person name="Lanie J.A."/>
            <person name="Ng W.-L."/>
            <person name="Kazmierczak K.M."/>
            <person name="Andrzejewski T.M."/>
            <person name="Davidsen T.M."/>
            <person name="Wayne K.J."/>
            <person name="Tettelin H."/>
            <person name="Glass J.I."/>
            <person name="Rusch D."/>
            <person name="Podicherti R."/>
            <person name="Tsui H.-C.T."/>
            <person name="Winkler M.E."/>
        </authorList>
    </citation>
    <scope>NUCLEOTIDE SEQUENCE</scope>
</reference>
<protein>
    <submittedName>
        <fullName evidence="1">Uncharacterized protein</fullName>
    </submittedName>
</protein>
<name>A0A382T2F6_9ZZZZ</name>
<organism evidence="1">
    <name type="scientific">marine metagenome</name>
    <dbReference type="NCBI Taxonomy" id="408172"/>
    <lineage>
        <taxon>unclassified sequences</taxon>
        <taxon>metagenomes</taxon>
        <taxon>ecological metagenomes</taxon>
    </lineage>
</organism>
<feature type="non-terminal residue" evidence="1">
    <location>
        <position position="1"/>
    </location>
</feature>